<reference evidence="1 2" key="1">
    <citation type="submission" date="2020-07" db="EMBL/GenBank/DDBJ databases">
        <title>Metarhizium humberi genome.</title>
        <authorList>
            <person name="Lysoe E."/>
        </authorList>
    </citation>
    <scope>NUCLEOTIDE SEQUENCE [LARGE SCALE GENOMIC DNA]</scope>
    <source>
        <strain evidence="1 2">ESALQ1638</strain>
    </source>
</reference>
<name>A0A9P8M310_9HYPO</name>
<dbReference type="EMBL" id="JACEFI010000041">
    <property type="protein sequence ID" value="KAH0591939.1"/>
    <property type="molecule type" value="Genomic_DNA"/>
</dbReference>
<dbReference type="Proteomes" id="UP000764110">
    <property type="component" value="Unassembled WGS sequence"/>
</dbReference>
<keyword evidence="2" id="KW-1185">Reference proteome</keyword>
<evidence type="ECO:0000313" key="2">
    <source>
        <dbReference type="Proteomes" id="UP000764110"/>
    </source>
</evidence>
<evidence type="ECO:0000313" key="1">
    <source>
        <dbReference type="EMBL" id="KAH0591939.1"/>
    </source>
</evidence>
<organism evidence="1 2">
    <name type="scientific">Metarhizium humberi</name>
    <dbReference type="NCBI Taxonomy" id="2596975"/>
    <lineage>
        <taxon>Eukaryota</taxon>
        <taxon>Fungi</taxon>
        <taxon>Dikarya</taxon>
        <taxon>Ascomycota</taxon>
        <taxon>Pezizomycotina</taxon>
        <taxon>Sordariomycetes</taxon>
        <taxon>Hypocreomycetidae</taxon>
        <taxon>Hypocreales</taxon>
        <taxon>Clavicipitaceae</taxon>
        <taxon>Metarhizium</taxon>
    </lineage>
</organism>
<sequence>MSDLVPFTGAELFQTCWFNKSDCAVPRRCLVGLRARLHRRSLPQTFQGPSGAGLARQLAAWVWHGGPERAMWEKMDLFQLHLEHRKFFYQFLKLTRFIGLWKRGEQVLRSKWSCNEEGAFRQLHSIFK</sequence>
<comment type="caution">
    <text evidence="1">The sequence shown here is derived from an EMBL/GenBank/DDBJ whole genome shotgun (WGS) entry which is preliminary data.</text>
</comment>
<proteinExistence type="predicted"/>
<gene>
    <name evidence="1" type="ORF">MHUMG1_10314</name>
</gene>
<accession>A0A9P8M310</accession>
<dbReference type="AlphaFoldDB" id="A0A9P8M310"/>
<protein>
    <submittedName>
        <fullName evidence="1">Uncharacterized protein</fullName>
    </submittedName>
</protein>